<dbReference type="PANTHER" id="PTHR30629:SF2">
    <property type="entry name" value="PROPHAGE INTEGRASE INTS-RELATED"/>
    <property type="match status" value="1"/>
</dbReference>
<dbReference type="SUPFAM" id="SSF56349">
    <property type="entry name" value="DNA breaking-rejoining enzymes"/>
    <property type="match status" value="1"/>
</dbReference>
<name>B7VN11_VIBA3</name>
<dbReference type="PANTHER" id="PTHR30629">
    <property type="entry name" value="PROPHAGE INTEGRASE"/>
    <property type="match status" value="1"/>
</dbReference>
<protein>
    <recommendedName>
        <fullName evidence="5">Integrase</fullName>
    </recommendedName>
</protein>
<accession>B7VN11</accession>
<evidence type="ECO:0000313" key="3">
    <source>
        <dbReference type="EMBL" id="CAV18348.1"/>
    </source>
</evidence>
<dbReference type="HOGENOM" id="CLU_2002976_0_0_6"/>
<dbReference type="GO" id="GO:0003677">
    <property type="term" value="F:DNA binding"/>
    <property type="evidence" value="ECO:0007669"/>
    <property type="project" value="InterPro"/>
</dbReference>
<dbReference type="PATRIC" id="fig|575788.5.peg.2541"/>
<keyword evidence="2" id="KW-0229">DNA integration</keyword>
<dbReference type="AlphaFoldDB" id="B7VN11"/>
<dbReference type="Proteomes" id="UP000009100">
    <property type="component" value="Chromosome 1"/>
</dbReference>
<reference evidence="3 4" key="1">
    <citation type="submission" date="2009-02" db="EMBL/GenBank/DDBJ databases">
        <title>Vibrio splendidus str. LGP32 complete genome.</title>
        <authorList>
            <person name="Mazel D."/>
            <person name="Le Roux F."/>
        </authorList>
    </citation>
    <scope>NUCLEOTIDE SEQUENCE [LARGE SCALE GENOMIC DNA]</scope>
    <source>
        <strain evidence="3 4">LGP32</strain>
    </source>
</reference>
<dbReference type="EMBL" id="FM954972">
    <property type="protein sequence ID" value="CAV18348.1"/>
    <property type="molecule type" value="Genomic_DNA"/>
</dbReference>
<dbReference type="KEGG" id="vsp:VS_1222"/>
<comment type="similarity">
    <text evidence="1">Belongs to the 'phage' integrase family.</text>
</comment>
<gene>
    <name evidence="3" type="ordered locus">VS_1222</name>
</gene>
<dbReference type="STRING" id="575788.VS_1222"/>
<sequence length="124" mass="14491">MVVTYDWLRATQGRPYRGQVEGTHRDGLGVREKKAELVIKLADVVKMVGLPRTTNHDMRRTARNIWEAMDVPFHVAETMLGHKVHRGVQSHYLDYEYLDEQREAYCCWGNILTNLKRKKVHNSV</sequence>
<dbReference type="InterPro" id="IPR050808">
    <property type="entry name" value="Phage_Integrase"/>
</dbReference>
<dbReference type="InterPro" id="IPR011010">
    <property type="entry name" value="DNA_brk_join_enz"/>
</dbReference>
<evidence type="ECO:0000256" key="2">
    <source>
        <dbReference type="ARBA" id="ARBA00022908"/>
    </source>
</evidence>
<organism evidence="3 4">
    <name type="scientific">Vibrio atlanticus (strain LGP32)</name>
    <name type="common">Vibrio splendidus (strain Mel32)</name>
    <dbReference type="NCBI Taxonomy" id="575788"/>
    <lineage>
        <taxon>Bacteria</taxon>
        <taxon>Pseudomonadati</taxon>
        <taxon>Pseudomonadota</taxon>
        <taxon>Gammaproteobacteria</taxon>
        <taxon>Vibrionales</taxon>
        <taxon>Vibrionaceae</taxon>
        <taxon>Vibrio</taxon>
    </lineage>
</organism>
<dbReference type="eggNOG" id="COG0582">
    <property type="taxonomic scope" value="Bacteria"/>
</dbReference>
<evidence type="ECO:0000313" key="4">
    <source>
        <dbReference type="Proteomes" id="UP000009100"/>
    </source>
</evidence>
<dbReference type="GO" id="GO:0015074">
    <property type="term" value="P:DNA integration"/>
    <property type="evidence" value="ECO:0007669"/>
    <property type="project" value="UniProtKB-KW"/>
</dbReference>
<evidence type="ECO:0000256" key="1">
    <source>
        <dbReference type="ARBA" id="ARBA00008857"/>
    </source>
</evidence>
<evidence type="ECO:0008006" key="5">
    <source>
        <dbReference type="Google" id="ProtNLM"/>
    </source>
</evidence>
<proteinExistence type="inferred from homology"/>